<dbReference type="EMBL" id="FOCX01000003">
    <property type="protein sequence ID" value="SEN45312.1"/>
    <property type="molecule type" value="Genomic_DNA"/>
</dbReference>
<proteinExistence type="predicted"/>
<name>A0A1H8GMS6_9EURY</name>
<accession>A0A1H8GMS6</accession>
<keyword evidence="2" id="KW-1185">Reference proteome</keyword>
<protein>
    <submittedName>
        <fullName evidence="1">Uncharacterized protein</fullName>
    </submittedName>
</protein>
<gene>
    <name evidence="1" type="ORF">SAMN05216388_1003148</name>
</gene>
<dbReference type="AlphaFoldDB" id="A0A1H8GMS6"/>
<reference evidence="2" key="1">
    <citation type="submission" date="2016-10" db="EMBL/GenBank/DDBJ databases">
        <authorList>
            <person name="Varghese N."/>
            <person name="Submissions S."/>
        </authorList>
    </citation>
    <scope>NUCLEOTIDE SEQUENCE [LARGE SCALE GENOMIC DNA]</scope>
    <source>
        <strain evidence="2">IBRC-M 10043</strain>
    </source>
</reference>
<sequence>MALNDETTKLNEYTCNTCYNTEIETKQPVAGHAL</sequence>
<dbReference type="Proteomes" id="UP000198775">
    <property type="component" value="Unassembled WGS sequence"/>
</dbReference>
<evidence type="ECO:0000313" key="1">
    <source>
        <dbReference type="EMBL" id="SEN45312.1"/>
    </source>
</evidence>
<organism evidence="1 2">
    <name type="scientific">Halorientalis persicus</name>
    <dbReference type="NCBI Taxonomy" id="1367881"/>
    <lineage>
        <taxon>Archaea</taxon>
        <taxon>Methanobacteriati</taxon>
        <taxon>Methanobacteriota</taxon>
        <taxon>Stenosarchaea group</taxon>
        <taxon>Halobacteria</taxon>
        <taxon>Halobacteriales</taxon>
        <taxon>Haloarculaceae</taxon>
        <taxon>Halorientalis</taxon>
    </lineage>
</organism>
<evidence type="ECO:0000313" key="2">
    <source>
        <dbReference type="Proteomes" id="UP000198775"/>
    </source>
</evidence>